<reference evidence="3" key="1">
    <citation type="journal article" date="2023" name="Genome Biol. Evol.">
        <title>First Whole Genome Sequence and Flow Cytometry Genome Size Data for the Lichen-Forming Fungus Ramalina farinacea (Ascomycota).</title>
        <authorList>
            <person name="Llewellyn T."/>
            <person name="Mian S."/>
            <person name="Hill R."/>
            <person name="Leitch I.J."/>
            <person name="Gaya E."/>
        </authorList>
    </citation>
    <scope>NUCLEOTIDE SEQUENCE</scope>
    <source>
        <strain evidence="3">LIQ254RAFAR</strain>
    </source>
</reference>
<dbReference type="AlphaFoldDB" id="A0AA43TWY0"/>
<comment type="caution">
    <text evidence="3">The sequence shown here is derived from an EMBL/GenBank/DDBJ whole genome shotgun (WGS) entry which is preliminary data.</text>
</comment>
<dbReference type="Proteomes" id="UP001161017">
    <property type="component" value="Unassembled WGS sequence"/>
</dbReference>
<feature type="compositionally biased region" description="Basic residues" evidence="1">
    <location>
        <begin position="1"/>
        <end position="11"/>
    </location>
</feature>
<evidence type="ECO:0000313" key="3">
    <source>
        <dbReference type="EMBL" id="MDI1487382.1"/>
    </source>
</evidence>
<feature type="region of interest" description="Disordered" evidence="1">
    <location>
        <begin position="1"/>
        <end position="151"/>
    </location>
</feature>
<evidence type="ECO:0000256" key="1">
    <source>
        <dbReference type="SAM" id="MobiDB-lite"/>
    </source>
</evidence>
<keyword evidence="4" id="KW-1185">Reference proteome</keyword>
<accession>A0AA43TWY0</accession>
<dbReference type="EMBL" id="JAPUFD010000005">
    <property type="protein sequence ID" value="MDI1487382.1"/>
    <property type="molecule type" value="Genomic_DNA"/>
</dbReference>
<keyword evidence="2" id="KW-0812">Transmembrane</keyword>
<sequence>MGGSKRARRPHDVKIPISKPIGLATRDTDTPGPLLGPSSPINRSYSTSSLRKALESPPPLPPPRQHRAKPQKSVELQLRQSELQVFQDAGLPPSTVQFTPAGASRLSRPGPSFQGHARRTSQQRGDRSPYPTAPVPGSKAVVARKPVPPPRYNEDALAKLEGRHPRPKLPYTTTQPHGDRGSEGGFVTVSLEDQEAAHGETLAKLEGRHVQMRPREGRAPRRPTTGRGGDVEAQVAVRRTGRHCNRKAYVVVIAAVLVAAVIGAVIGVASHHAHHV</sequence>
<gene>
    <name evidence="3" type="ORF">OHK93_006651</name>
</gene>
<feature type="compositionally biased region" description="Polar residues" evidence="1">
    <location>
        <begin position="39"/>
        <end position="50"/>
    </location>
</feature>
<protein>
    <submittedName>
        <fullName evidence="3">Uncharacterized protein</fullName>
    </submittedName>
</protein>
<keyword evidence="2" id="KW-1133">Transmembrane helix</keyword>
<name>A0AA43TWY0_9LECA</name>
<organism evidence="3 4">
    <name type="scientific">Ramalina farinacea</name>
    <dbReference type="NCBI Taxonomy" id="258253"/>
    <lineage>
        <taxon>Eukaryota</taxon>
        <taxon>Fungi</taxon>
        <taxon>Dikarya</taxon>
        <taxon>Ascomycota</taxon>
        <taxon>Pezizomycotina</taxon>
        <taxon>Lecanoromycetes</taxon>
        <taxon>OSLEUM clade</taxon>
        <taxon>Lecanoromycetidae</taxon>
        <taxon>Lecanorales</taxon>
        <taxon>Lecanorineae</taxon>
        <taxon>Ramalinaceae</taxon>
        <taxon>Ramalina</taxon>
    </lineage>
</organism>
<proteinExistence type="predicted"/>
<evidence type="ECO:0000313" key="4">
    <source>
        <dbReference type="Proteomes" id="UP001161017"/>
    </source>
</evidence>
<evidence type="ECO:0000256" key="2">
    <source>
        <dbReference type="SAM" id="Phobius"/>
    </source>
</evidence>
<feature type="transmembrane region" description="Helical" evidence="2">
    <location>
        <begin position="248"/>
        <end position="269"/>
    </location>
</feature>
<keyword evidence="2" id="KW-0472">Membrane</keyword>